<dbReference type="GO" id="GO:0004713">
    <property type="term" value="F:protein tyrosine kinase activity"/>
    <property type="evidence" value="ECO:0007669"/>
    <property type="project" value="TreeGrafter"/>
</dbReference>
<evidence type="ECO:0000256" key="2">
    <source>
        <dbReference type="ARBA" id="ARBA00006683"/>
    </source>
</evidence>
<feature type="transmembrane region" description="Helical" evidence="7">
    <location>
        <begin position="18"/>
        <end position="40"/>
    </location>
</feature>
<dbReference type="Proteomes" id="UP000679749">
    <property type="component" value="Unassembled WGS sequence"/>
</dbReference>
<keyword evidence="3" id="KW-1003">Cell membrane</keyword>
<evidence type="ECO:0000313" key="10">
    <source>
        <dbReference type="EMBL" id="MBS4212674.1"/>
    </source>
</evidence>
<comment type="similarity">
    <text evidence="2">Belongs to the CpsC/CapA family.</text>
</comment>
<dbReference type="InterPro" id="IPR032807">
    <property type="entry name" value="GNVR"/>
</dbReference>
<name>A0A942U727_9BACI</name>
<feature type="domain" description="Tyrosine-protein kinase G-rich" evidence="9">
    <location>
        <begin position="142"/>
        <end position="194"/>
    </location>
</feature>
<dbReference type="RefSeq" id="WP_213117207.1">
    <property type="nucleotide sequence ID" value="NZ_JAGYPF010000002.1"/>
</dbReference>
<dbReference type="Pfam" id="PF13807">
    <property type="entry name" value="GNVR"/>
    <property type="match status" value="1"/>
</dbReference>
<proteinExistence type="inferred from homology"/>
<protein>
    <submittedName>
        <fullName evidence="10">Capsular biosynthesis protein</fullName>
    </submittedName>
</protein>
<keyword evidence="6 7" id="KW-0472">Membrane</keyword>
<comment type="subcellular location">
    <subcellularLocation>
        <location evidence="1">Cell membrane</location>
        <topology evidence="1">Multi-pass membrane protein</topology>
    </subcellularLocation>
</comment>
<evidence type="ECO:0000256" key="4">
    <source>
        <dbReference type="ARBA" id="ARBA00022692"/>
    </source>
</evidence>
<sequence>MEETISLKELLETLKKRLALIVSITLIAAIISGVVSFFFLTPIYQASTQILVNQTKNDQTAYSPSEVQTNLQLINTYNVIIKSPAILDIVADELKLGLNANQLNEKITVGSEKDSQVVNISVQDSNPDTAALIANKTAEVFQSEIVKIMNVDNVSILAKAQTGENPSPVKPRPLLNVAIALVVGLMAGVGLAFLLEYFDNTIKNEQDVEKELGLPILGIIAQIDDQQIEELKQRRAARKSAVRGETIGS</sequence>
<feature type="transmembrane region" description="Helical" evidence="7">
    <location>
        <begin position="174"/>
        <end position="195"/>
    </location>
</feature>
<reference evidence="10" key="1">
    <citation type="submission" date="2021-05" db="EMBL/GenBank/DDBJ databases">
        <title>Novel Bacillus species.</title>
        <authorList>
            <person name="Liu G."/>
        </authorList>
    </citation>
    <scope>NUCLEOTIDE SEQUENCE</scope>
    <source>
        <strain evidence="10">FJAT-49825</strain>
    </source>
</reference>
<dbReference type="InterPro" id="IPR003856">
    <property type="entry name" value="LPS_length_determ_N"/>
</dbReference>
<dbReference type="GO" id="GO:0005886">
    <property type="term" value="C:plasma membrane"/>
    <property type="evidence" value="ECO:0007669"/>
    <property type="project" value="UniProtKB-SubCell"/>
</dbReference>
<evidence type="ECO:0000313" key="11">
    <source>
        <dbReference type="Proteomes" id="UP000679749"/>
    </source>
</evidence>
<keyword evidence="11" id="KW-1185">Reference proteome</keyword>
<dbReference type="PANTHER" id="PTHR32309">
    <property type="entry name" value="TYROSINE-PROTEIN KINASE"/>
    <property type="match status" value="1"/>
</dbReference>
<dbReference type="AlphaFoldDB" id="A0A942U727"/>
<accession>A0A942U727</accession>
<keyword evidence="5 7" id="KW-1133">Transmembrane helix</keyword>
<evidence type="ECO:0000259" key="8">
    <source>
        <dbReference type="Pfam" id="PF02706"/>
    </source>
</evidence>
<evidence type="ECO:0000256" key="6">
    <source>
        <dbReference type="ARBA" id="ARBA00023136"/>
    </source>
</evidence>
<feature type="domain" description="Polysaccharide chain length determinant N-terminal" evidence="8">
    <location>
        <begin position="3"/>
        <end position="94"/>
    </location>
</feature>
<dbReference type="InterPro" id="IPR050445">
    <property type="entry name" value="Bact_polysacc_biosynth/exp"/>
</dbReference>
<gene>
    <name evidence="10" type="ORF">KHA99_09465</name>
</gene>
<evidence type="ECO:0000256" key="5">
    <source>
        <dbReference type="ARBA" id="ARBA00022989"/>
    </source>
</evidence>
<evidence type="ECO:0000256" key="3">
    <source>
        <dbReference type="ARBA" id="ARBA00022475"/>
    </source>
</evidence>
<keyword evidence="4 7" id="KW-0812">Transmembrane</keyword>
<dbReference type="Pfam" id="PF02706">
    <property type="entry name" value="Wzz"/>
    <property type="match status" value="1"/>
</dbReference>
<dbReference type="PANTHER" id="PTHR32309:SF13">
    <property type="entry name" value="FERRIC ENTEROBACTIN TRANSPORT PROTEIN FEPE"/>
    <property type="match status" value="1"/>
</dbReference>
<organism evidence="10 11">
    <name type="scientific">Neobacillus rhizophilus</name>
    <dbReference type="NCBI Taxonomy" id="2833579"/>
    <lineage>
        <taxon>Bacteria</taxon>
        <taxon>Bacillati</taxon>
        <taxon>Bacillota</taxon>
        <taxon>Bacilli</taxon>
        <taxon>Bacillales</taxon>
        <taxon>Bacillaceae</taxon>
        <taxon>Neobacillus</taxon>
    </lineage>
</organism>
<comment type="caution">
    <text evidence="10">The sequence shown here is derived from an EMBL/GenBank/DDBJ whole genome shotgun (WGS) entry which is preliminary data.</text>
</comment>
<evidence type="ECO:0000256" key="7">
    <source>
        <dbReference type="SAM" id="Phobius"/>
    </source>
</evidence>
<evidence type="ECO:0000256" key="1">
    <source>
        <dbReference type="ARBA" id="ARBA00004651"/>
    </source>
</evidence>
<dbReference type="EMBL" id="JAGYPF010000002">
    <property type="protein sequence ID" value="MBS4212674.1"/>
    <property type="molecule type" value="Genomic_DNA"/>
</dbReference>
<evidence type="ECO:0000259" key="9">
    <source>
        <dbReference type="Pfam" id="PF13807"/>
    </source>
</evidence>